<name>A0ABR3PVC0_9TREE</name>
<dbReference type="Gene3D" id="3.40.50.150">
    <property type="entry name" value="Vaccinia Virus protein VP39"/>
    <property type="match status" value="1"/>
</dbReference>
<reference evidence="5 6" key="1">
    <citation type="submission" date="2023-08" db="EMBL/GenBank/DDBJ databases">
        <title>Annotated Genome Sequence of Vanrija albida AlHP1.</title>
        <authorList>
            <person name="Herzog R."/>
        </authorList>
    </citation>
    <scope>NUCLEOTIDE SEQUENCE [LARGE SCALE GENOMIC DNA]</scope>
    <source>
        <strain evidence="5 6">AlHP1</strain>
    </source>
</reference>
<evidence type="ECO:0000256" key="3">
    <source>
        <dbReference type="ARBA" id="ARBA00022691"/>
    </source>
</evidence>
<dbReference type="InterPro" id="IPR029063">
    <property type="entry name" value="SAM-dependent_MTases_sf"/>
</dbReference>
<dbReference type="NCBIfam" id="TIGR00536">
    <property type="entry name" value="hemK_fam"/>
    <property type="match status" value="1"/>
</dbReference>
<keyword evidence="1" id="KW-0489">Methyltransferase</keyword>
<dbReference type="PANTHER" id="PTHR18895">
    <property type="entry name" value="HEMK METHYLTRANSFERASE"/>
    <property type="match status" value="1"/>
</dbReference>
<dbReference type="InterPro" id="IPR004556">
    <property type="entry name" value="HemK-like"/>
</dbReference>
<evidence type="ECO:0000259" key="4">
    <source>
        <dbReference type="Pfam" id="PF17827"/>
    </source>
</evidence>
<evidence type="ECO:0000256" key="2">
    <source>
        <dbReference type="ARBA" id="ARBA00022679"/>
    </source>
</evidence>
<dbReference type="Proteomes" id="UP001565368">
    <property type="component" value="Unassembled WGS sequence"/>
</dbReference>
<dbReference type="InterPro" id="IPR050320">
    <property type="entry name" value="N5-glutamine_MTase"/>
</dbReference>
<dbReference type="SUPFAM" id="SSF53335">
    <property type="entry name" value="S-adenosyl-L-methionine-dependent methyltransferases"/>
    <property type="match status" value="1"/>
</dbReference>
<feature type="domain" description="Release factor glutamine methyltransferase N-terminal" evidence="4">
    <location>
        <begin position="55"/>
        <end position="84"/>
    </location>
</feature>
<evidence type="ECO:0000256" key="1">
    <source>
        <dbReference type="ARBA" id="ARBA00022603"/>
    </source>
</evidence>
<keyword evidence="2" id="KW-0808">Transferase</keyword>
<organism evidence="5 6">
    <name type="scientific">Vanrija albida</name>
    <dbReference type="NCBI Taxonomy" id="181172"/>
    <lineage>
        <taxon>Eukaryota</taxon>
        <taxon>Fungi</taxon>
        <taxon>Dikarya</taxon>
        <taxon>Basidiomycota</taxon>
        <taxon>Agaricomycotina</taxon>
        <taxon>Tremellomycetes</taxon>
        <taxon>Trichosporonales</taxon>
        <taxon>Trichosporonaceae</taxon>
        <taxon>Vanrija</taxon>
    </lineage>
</organism>
<accession>A0ABR3PVC0</accession>
<comment type="caution">
    <text evidence="5">The sequence shown here is derived from an EMBL/GenBank/DDBJ whole genome shotgun (WGS) entry which is preliminary data.</text>
</comment>
<dbReference type="InterPro" id="IPR040758">
    <property type="entry name" value="PrmC_N"/>
</dbReference>
<keyword evidence="6" id="KW-1185">Reference proteome</keyword>
<proteinExistence type="predicted"/>
<dbReference type="EMBL" id="JBBXJM010000006">
    <property type="protein sequence ID" value="KAL1406390.1"/>
    <property type="molecule type" value="Genomic_DNA"/>
</dbReference>
<evidence type="ECO:0000313" key="5">
    <source>
        <dbReference type="EMBL" id="KAL1406390.1"/>
    </source>
</evidence>
<dbReference type="Pfam" id="PF17827">
    <property type="entry name" value="PrmC_N"/>
    <property type="match status" value="1"/>
</dbReference>
<dbReference type="PANTHER" id="PTHR18895:SF74">
    <property type="entry name" value="MTRF1L RELEASE FACTOR GLUTAMINE METHYLTRANSFERASE"/>
    <property type="match status" value="1"/>
</dbReference>
<dbReference type="GeneID" id="95989132"/>
<protein>
    <submittedName>
        <fullName evidence="5">Biotin holocarboxylase synthetase</fullName>
    </submittedName>
</protein>
<dbReference type="RefSeq" id="XP_069206334.1">
    <property type="nucleotide sequence ID" value="XM_069356493.1"/>
</dbReference>
<dbReference type="Gene3D" id="1.10.8.10">
    <property type="entry name" value="DNA helicase RuvA subunit, C-terminal domain"/>
    <property type="match status" value="1"/>
</dbReference>
<sequence>MLHLLGQRTAARALHTTCRRYAARQSLLEQLLRNPELDEQEAKNELRWMSEDARQRNVKQDADQVLEQMVRRRAAGEPLQYILGNTDFGPLTLLARPPTLIPRPETAFVVEAYAERLAGVSRPLRILDLCTGSGCIPLLLSHLLGDRLAAGYGVDLSPEALALANNNIEFIGDERISVFHGDVMSADFAQAVDAMTGGRPIDIITANPPYITQAEWDALPDSVRVYEDRRALVGGPVPGFGDGVAFYARIGELAQQILQPDAELASVPRLAVEIGAEQGAVVSRMLPGRTEVLQDQYGRDRMVLSTL</sequence>
<keyword evidence="3" id="KW-0949">S-adenosyl-L-methionine</keyword>
<evidence type="ECO:0000313" key="6">
    <source>
        <dbReference type="Proteomes" id="UP001565368"/>
    </source>
</evidence>
<dbReference type="CDD" id="cd02440">
    <property type="entry name" value="AdoMet_MTases"/>
    <property type="match status" value="1"/>
</dbReference>
<gene>
    <name evidence="5" type="primary">BPL1_1</name>
    <name evidence="5" type="ORF">Q8F55_008089</name>
</gene>